<dbReference type="RefSeq" id="WP_133290219.1">
    <property type="nucleotide sequence ID" value="NZ_SMSJ01000028.1"/>
</dbReference>
<proteinExistence type="predicted"/>
<dbReference type="OrthoDB" id="9776208at2"/>
<comment type="caution">
    <text evidence="1">The sequence shown here is derived from an EMBL/GenBank/DDBJ whole genome shotgun (WGS) entry which is preliminary data.</text>
</comment>
<keyword evidence="2" id="KW-1185">Reference proteome</keyword>
<organism evidence="1 2">
    <name type="scientific">Dankookia rubra</name>
    <dbReference type="NCBI Taxonomy" id="1442381"/>
    <lineage>
        <taxon>Bacteria</taxon>
        <taxon>Pseudomonadati</taxon>
        <taxon>Pseudomonadota</taxon>
        <taxon>Alphaproteobacteria</taxon>
        <taxon>Acetobacterales</taxon>
        <taxon>Roseomonadaceae</taxon>
        <taxon>Dankookia</taxon>
    </lineage>
</organism>
<dbReference type="Proteomes" id="UP000295096">
    <property type="component" value="Unassembled WGS sequence"/>
</dbReference>
<name>A0A4R5QDS3_9PROT</name>
<sequence length="101" mass="11254">MPEAAVCHGEDGQVLRHNSRVGAQTGLPTPRSIYTRHAATFRAGPKRDEAELFRLEKPSSIVILRECGFFRLARVPDGRTGWLQASVLTTRMPAQERRATP</sequence>
<evidence type="ECO:0008006" key="3">
    <source>
        <dbReference type="Google" id="ProtNLM"/>
    </source>
</evidence>
<reference evidence="1 2" key="1">
    <citation type="journal article" date="2016" name="J. Microbiol.">
        <title>Dankookia rubra gen. nov., sp. nov., an alphaproteobacterium isolated from sediment of a shallow stream.</title>
        <authorList>
            <person name="Kim W.H."/>
            <person name="Kim D.H."/>
            <person name="Kang K."/>
            <person name="Ahn T.Y."/>
        </authorList>
    </citation>
    <scope>NUCLEOTIDE SEQUENCE [LARGE SCALE GENOMIC DNA]</scope>
    <source>
        <strain evidence="1 2">JCM30602</strain>
    </source>
</reference>
<evidence type="ECO:0000313" key="1">
    <source>
        <dbReference type="EMBL" id="TDH60973.1"/>
    </source>
</evidence>
<protein>
    <recommendedName>
        <fullName evidence="3">SH3 domain-containing protein</fullName>
    </recommendedName>
</protein>
<dbReference type="EMBL" id="SMSJ01000028">
    <property type="protein sequence ID" value="TDH60973.1"/>
    <property type="molecule type" value="Genomic_DNA"/>
</dbReference>
<gene>
    <name evidence="1" type="ORF">E2C06_19165</name>
</gene>
<evidence type="ECO:0000313" key="2">
    <source>
        <dbReference type="Proteomes" id="UP000295096"/>
    </source>
</evidence>
<accession>A0A4R5QDS3</accession>
<dbReference type="AlphaFoldDB" id="A0A4R5QDS3"/>